<dbReference type="Pfam" id="PF00069">
    <property type="entry name" value="Pkinase"/>
    <property type="match status" value="1"/>
</dbReference>
<dbReference type="GO" id="GO:0004672">
    <property type="term" value="F:protein kinase activity"/>
    <property type="evidence" value="ECO:0007669"/>
    <property type="project" value="InterPro"/>
</dbReference>
<dbReference type="SUPFAM" id="SSF56112">
    <property type="entry name" value="Protein kinase-like (PK-like)"/>
    <property type="match status" value="1"/>
</dbReference>
<dbReference type="CDD" id="cd14014">
    <property type="entry name" value="STKc_PknB_like"/>
    <property type="match status" value="1"/>
</dbReference>
<dbReference type="Gene3D" id="2.130.10.10">
    <property type="entry name" value="YVTN repeat-like/Quinoprotein amine dehydrogenase"/>
    <property type="match status" value="4"/>
</dbReference>
<dbReference type="InterPro" id="IPR011047">
    <property type="entry name" value="Quinoprotein_ADH-like_sf"/>
</dbReference>
<evidence type="ECO:0000313" key="7">
    <source>
        <dbReference type="EMBL" id="OAM89250.1"/>
    </source>
</evidence>
<feature type="domain" description="Protein kinase" evidence="6">
    <location>
        <begin position="81"/>
        <end position="350"/>
    </location>
</feature>
<dbReference type="SUPFAM" id="SSF50998">
    <property type="entry name" value="Quinoprotein alcohol dehydrogenase-like"/>
    <property type="match status" value="2"/>
</dbReference>
<dbReference type="RefSeq" id="WP_068770832.1">
    <property type="nucleotide sequence ID" value="NZ_CP109796.1"/>
</dbReference>
<feature type="repeat" description="WD" evidence="3">
    <location>
        <begin position="655"/>
        <end position="696"/>
    </location>
</feature>
<dbReference type="PROSITE" id="PS00107">
    <property type="entry name" value="PROTEIN_KINASE_ATP"/>
    <property type="match status" value="1"/>
</dbReference>
<protein>
    <recommendedName>
        <fullName evidence="6">Protein kinase domain-containing protein</fullName>
    </recommendedName>
</protein>
<dbReference type="PROSITE" id="PS50082">
    <property type="entry name" value="WD_REPEATS_2"/>
    <property type="match status" value="2"/>
</dbReference>
<dbReference type="PROSITE" id="PS50294">
    <property type="entry name" value="WD_REPEATS_REGION"/>
    <property type="match status" value="2"/>
</dbReference>
<dbReference type="OrthoDB" id="175560at2"/>
<gene>
    <name evidence="7" type="ORF">AW736_14130</name>
</gene>
<reference evidence="7 8" key="1">
    <citation type="submission" date="2016-01" db="EMBL/GenBank/DDBJ databases">
        <title>High potential of lignocellulose degradation of a new Verrucomicrobia species.</title>
        <authorList>
            <person name="Wang Y."/>
            <person name="Shi Y."/>
            <person name="Qiu Z."/>
            <person name="Liu S."/>
            <person name="Yang H."/>
        </authorList>
    </citation>
    <scope>NUCLEOTIDE SEQUENCE [LARGE SCALE GENOMIC DNA]</scope>
    <source>
        <strain evidence="7 8">TSB47</strain>
    </source>
</reference>
<keyword evidence="1 4" id="KW-0547">Nucleotide-binding</keyword>
<dbReference type="InterPro" id="IPR011009">
    <property type="entry name" value="Kinase-like_dom_sf"/>
</dbReference>
<organism evidence="7 8">
    <name type="scientific">Termitidicoccus mucosus</name>
    <dbReference type="NCBI Taxonomy" id="1184151"/>
    <lineage>
        <taxon>Bacteria</taxon>
        <taxon>Pseudomonadati</taxon>
        <taxon>Verrucomicrobiota</taxon>
        <taxon>Opitutia</taxon>
        <taxon>Opitutales</taxon>
        <taxon>Opitutaceae</taxon>
        <taxon>Termitidicoccus</taxon>
    </lineage>
</organism>
<feature type="binding site" evidence="4">
    <location>
        <position position="110"/>
    </location>
    <ligand>
        <name>ATP</name>
        <dbReference type="ChEBI" id="CHEBI:30616"/>
    </ligand>
</feature>
<dbReference type="PROSITE" id="PS00108">
    <property type="entry name" value="PROTEIN_KINASE_ST"/>
    <property type="match status" value="1"/>
</dbReference>
<evidence type="ECO:0000256" key="3">
    <source>
        <dbReference type="PROSITE-ProRule" id="PRU00221"/>
    </source>
</evidence>
<proteinExistence type="predicted"/>
<dbReference type="InterPro" id="IPR015943">
    <property type="entry name" value="WD40/YVTN_repeat-like_dom_sf"/>
</dbReference>
<feature type="transmembrane region" description="Helical" evidence="5">
    <location>
        <begin position="379"/>
        <end position="403"/>
    </location>
</feature>
<accession>A0A178IGX0</accession>
<keyword evidence="3" id="KW-0853">WD repeat</keyword>
<dbReference type="InterPro" id="IPR000719">
    <property type="entry name" value="Prot_kinase_dom"/>
</dbReference>
<keyword evidence="5" id="KW-1133">Transmembrane helix</keyword>
<evidence type="ECO:0000259" key="6">
    <source>
        <dbReference type="PROSITE" id="PS50011"/>
    </source>
</evidence>
<evidence type="ECO:0000256" key="2">
    <source>
        <dbReference type="ARBA" id="ARBA00022840"/>
    </source>
</evidence>
<dbReference type="Pfam" id="PF00400">
    <property type="entry name" value="WD40"/>
    <property type="match status" value="4"/>
</dbReference>
<dbReference type="Gene3D" id="3.30.200.20">
    <property type="entry name" value="Phosphorylase Kinase, domain 1"/>
    <property type="match status" value="1"/>
</dbReference>
<evidence type="ECO:0000256" key="1">
    <source>
        <dbReference type="ARBA" id="ARBA00022741"/>
    </source>
</evidence>
<dbReference type="PANTHER" id="PTHR19879:SF9">
    <property type="entry name" value="TRANSCRIPTION INITIATION FACTOR TFIID SUBUNIT 5"/>
    <property type="match status" value="1"/>
</dbReference>
<dbReference type="SMART" id="SM00320">
    <property type="entry name" value="WD40"/>
    <property type="match status" value="7"/>
</dbReference>
<dbReference type="Gene3D" id="1.10.510.10">
    <property type="entry name" value="Transferase(Phosphotransferase) domain 1"/>
    <property type="match status" value="1"/>
</dbReference>
<keyword evidence="8" id="KW-1185">Reference proteome</keyword>
<evidence type="ECO:0000256" key="5">
    <source>
        <dbReference type="SAM" id="Phobius"/>
    </source>
</evidence>
<dbReference type="EMBL" id="LRRQ01000100">
    <property type="protein sequence ID" value="OAM89250.1"/>
    <property type="molecule type" value="Genomic_DNA"/>
</dbReference>
<dbReference type="InterPro" id="IPR008271">
    <property type="entry name" value="Ser/Thr_kinase_AS"/>
</dbReference>
<dbReference type="SMART" id="SM00220">
    <property type="entry name" value="S_TKc"/>
    <property type="match status" value="1"/>
</dbReference>
<dbReference type="PROSITE" id="PS50011">
    <property type="entry name" value="PROTEIN_KINASE_DOM"/>
    <property type="match status" value="1"/>
</dbReference>
<feature type="repeat" description="WD" evidence="3">
    <location>
        <begin position="697"/>
        <end position="738"/>
    </location>
</feature>
<dbReference type="STRING" id="1184151.AW736_14130"/>
<keyword evidence="2 4" id="KW-0067">ATP-binding</keyword>
<dbReference type="AlphaFoldDB" id="A0A178IGX0"/>
<sequence length="1101" mass="117336">MKTAPAHRCPRCNSTLPPFADGTLPVCRVCLLDSVLDPAAADAPGGLSGNGPLSFVRDTAPVTPAGSTDAPGDLQGDFGHFVLEEELGRGGMSVVYRAVECESGRVVALKMLQLLFLRTPEMLRRFEAEVRAIANLDHPNIIPMYEVGQHDGLPYFSMKLAERGSLAGNTARYRASPRAAAGLLAKLARAVFYAHQRGVIHRDLKPGNILLDAGHEPYIADFGIAKITTDTGNAAVAVRPTLALGTPNYLAPELAGSSASGTSGEVTTAVDIYGLGAILYELLTGRPPATGATTFEVIENLSKGPPPPPRAVNPAIDRDLGTLCLKCLARNPADRYASAAALADDLDNYLAGRPVLASPPGLAGQVWRFCRRQPVVSSLAASVVILLAVVAGVSIGSALNIAAQRDRAVAAERGAQDELYKSLLMQVRFGRQTGQAGHRFEGIESLRAATRIRASDEIRSEAAALLSLTDLRPARVTAVRASPNYPVAFDAALARYLVCTDKDDALALRRLDDHAELARYPGTGGTILSLSPFSDDGRYAASRHINGFIRVWDTREHRLAFELPGRVARNRPYQSTRFWHGCAFSRDGKLAAIELAAGGYTVHDTATGSELARSATPGAPLALAFDHTGQKLAVADRGLATVEIRDPLTGATLRALAHPAGVSFLDWSPDGTTLAVGCNDGGVYLWDAATGEQLRVLDAHRNRVTHFAFSPDGRLLATTSQDKKISLWDTAAGKRLVSYSNHGHEPVLRFSRDGTRLVSTNFLPEATLFEIVTGDAVCRTFTPPGRGNDATVTAAVDFSPDARWLATSTRRAVFLWDLDRHRLAASLQPGPETETSALFTPAASALLVATRNTGLARYPFDPANPAEPLGPPAMLTTAQGYVLSDFGQNPRHALLANRNDGAVLLWPLAPAAGQPRRFRVQNEALSAALSPDGKILATTSAAQSSRSASKIVHLWDAATGEKLRELDGGEAGLVRFSTDGRRILASGRRAFSIWDAATGERLPGAPDLANFLSFSLSPDGRYLCASGAARVILYQGENYAEPVIHLSLDSERNAGSRTAFSADSRLLAVHESDGVIHLWDLPALRAALAPLGLDWPDPAQK</sequence>
<evidence type="ECO:0000256" key="4">
    <source>
        <dbReference type="PROSITE-ProRule" id="PRU10141"/>
    </source>
</evidence>
<dbReference type="GO" id="GO:0005524">
    <property type="term" value="F:ATP binding"/>
    <property type="evidence" value="ECO:0007669"/>
    <property type="project" value="UniProtKB-UniRule"/>
</dbReference>
<dbReference type="InterPro" id="IPR017441">
    <property type="entry name" value="Protein_kinase_ATP_BS"/>
</dbReference>
<keyword evidence="5" id="KW-0472">Membrane</keyword>
<evidence type="ECO:0000313" key="8">
    <source>
        <dbReference type="Proteomes" id="UP000078486"/>
    </source>
</evidence>
<comment type="caution">
    <text evidence="7">The sequence shown here is derived from an EMBL/GenBank/DDBJ whole genome shotgun (WGS) entry which is preliminary data.</text>
</comment>
<dbReference type="PANTHER" id="PTHR19879">
    <property type="entry name" value="TRANSCRIPTION INITIATION FACTOR TFIID"/>
    <property type="match status" value="1"/>
</dbReference>
<dbReference type="Proteomes" id="UP000078486">
    <property type="component" value="Unassembled WGS sequence"/>
</dbReference>
<dbReference type="InterPro" id="IPR001680">
    <property type="entry name" value="WD40_rpt"/>
</dbReference>
<keyword evidence="5" id="KW-0812">Transmembrane</keyword>
<name>A0A178IGX0_9BACT</name>